<dbReference type="EMBL" id="DRGM01000184">
    <property type="protein sequence ID" value="HEA18341.1"/>
    <property type="molecule type" value="Genomic_DNA"/>
</dbReference>
<dbReference type="AlphaFoldDB" id="A0A7V1D1R2"/>
<dbReference type="SUPFAM" id="SSF64288">
    <property type="entry name" value="Chorismate lyase-like"/>
    <property type="match status" value="1"/>
</dbReference>
<dbReference type="Gene3D" id="3.40.1410.10">
    <property type="entry name" value="Chorismate lyase-like"/>
    <property type="match status" value="1"/>
</dbReference>
<protein>
    <submittedName>
        <fullName evidence="1">DUF98 domain-containing protein</fullName>
    </submittedName>
</protein>
<evidence type="ECO:0000313" key="1">
    <source>
        <dbReference type="EMBL" id="HEA18341.1"/>
    </source>
</evidence>
<dbReference type="RefSeq" id="WP_304184426.1">
    <property type="nucleotide sequence ID" value="NZ_DRGM01000184.1"/>
</dbReference>
<dbReference type="InterPro" id="IPR028978">
    <property type="entry name" value="Chorismate_lyase_/UTRA_dom_sf"/>
</dbReference>
<dbReference type="Proteomes" id="UP000886188">
    <property type="component" value="Unassembled WGS sequence"/>
</dbReference>
<sequence>MINLSKKHLYNRARDLDPDSYNLSKLSYLQKIILGTDGTVTQLIESIVGEPLKLEKLAESDLPQCIGKGAQRRIITLNGALTGLPYLYADSLVYHHNMAADFSQALLETRMPIGKAWEKFQIETYKTLKHWGFERAATTAKHFVIEPDELLLYRTYFVYSQGKIIFEITEKFPCRWFIQAEQLNQQPELSTLVSGI</sequence>
<reference evidence="1" key="1">
    <citation type="journal article" date="2020" name="mSystems">
        <title>Genome- and Community-Level Interaction Insights into Carbon Utilization and Element Cycling Functions of Hydrothermarchaeota in Hydrothermal Sediment.</title>
        <authorList>
            <person name="Zhou Z."/>
            <person name="Liu Y."/>
            <person name="Xu W."/>
            <person name="Pan J."/>
            <person name="Luo Z.H."/>
            <person name="Li M."/>
        </authorList>
    </citation>
    <scope>NUCLEOTIDE SEQUENCE [LARGE SCALE GENOMIC DNA]</scope>
    <source>
        <strain evidence="1">HyVt-346</strain>
    </source>
</reference>
<gene>
    <name evidence="1" type="ORF">ENH88_18240</name>
</gene>
<dbReference type="Pfam" id="PF01947">
    <property type="entry name" value="Rv2949c-like"/>
    <property type="match status" value="1"/>
</dbReference>
<dbReference type="InterPro" id="IPR002800">
    <property type="entry name" value="Rv2949c-like"/>
</dbReference>
<organism evidence="1">
    <name type="scientific">Pseudoalteromonas prydzensis</name>
    <dbReference type="NCBI Taxonomy" id="182141"/>
    <lineage>
        <taxon>Bacteria</taxon>
        <taxon>Pseudomonadati</taxon>
        <taxon>Pseudomonadota</taxon>
        <taxon>Gammaproteobacteria</taxon>
        <taxon>Alteromonadales</taxon>
        <taxon>Pseudoalteromonadaceae</taxon>
        <taxon>Pseudoalteromonas</taxon>
    </lineage>
</organism>
<proteinExistence type="predicted"/>
<accession>A0A7V1D1R2</accession>
<name>A0A7V1D1R2_9GAMM</name>
<comment type="caution">
    <text evidence="1">The sequence shown here is derived from an EMBL/GenBank/DDBJ whole genome shotgun (WGS) entry which is preliminary data.</text>
</comment>